<protein>
    <submittedName>
        <fullName evidence="3">Glycosyltransferase family 4 protein</fullName>
    </submittedName>
</protein>
<evidence type="ECO:0000256" key="1">
    <source>
        <dbReference type="ARBA" id="ARBA00022679"/>
    </source>
</evidence>
<reference evidence="3 4" key="1">
    <citation type="submission" date="2020-08" db="EMBL/GenBank/DDBJ databases">
        <title>Sphingobacterium sp. DN00404 isolated from aquaculture water.</title>
        <authorList>
            <person name="Zhang M."/>
        </authorList>
    </citation>
    <scope>NUCLEOTIDE SEQUENCE [LARGE SCALE GENOMIC DNA]</scope>
    <source>
        <strain evidence="3 4">KCTC 42746</strain>
    </source>
</reference>
<proteinExistence type="predicted"/>
<dbReference type="RefSeq" id="WP_190315574.1">
    <property type="nucleotide sequence ID" value="NZ_JACNYL010000006.1"/>
</dbReference>
<dbReference type="SUPFAM" id="SSF53756">
    <property type="entry name" value="UDP-Glycosyltransferase/glycogen phosphorylase"/>
    <property type="match status" value="1"/>
</dbReference>
<dbReference type="Pfam" id="PF00534">
    <property type="entry name" value="Glycos_transf_1"/>
    <property type="match status" value="1"/>
</dbReference>
<dbReference type="InterPro" id="IPR001296">
    <property type="entry name" value="Glyco_trans_1"/>
</dbReference>
<feature type="domain" description="Glycosyl transferase family 1" evidence="2">
    <location>
        <begin position="172"/>
        <end position="327"/>
    </location>
</feature>
<dbReference type="PANTHER" id="PTHR46401">
    <property type="entry name" value="GLYCOSYLTRANSFERASE WBBK-RELATED"/>
    <property type="match status" value="1"/>
</dbReference>
<evidence type="ECO:0000259" key="2">
    <source>
        <dbReference type="Pfam" id="PF00534"/>
    </source>
</evidence>
<name>A0ABR7XXL4_9SPHI</name>
<dbReference type="EMBL" id="JACNYL010000006">
    <property type="protein sequence ID" value="MBD1423800.1"/>
    <property type="molecule type" value="Genomic_DNA"/>
</dbReference>
<keyword evidence="4" id="KW-1185">Reference proteome</keyword>
<keyword evidence="1" id="KW-0808">Transferase</keyword>
<sequence length="351" mass="40836">MNKTILVMTPHLRLPGGVANFYKEGRKYFSSSIKYIYVSSSIKTPVIKTFLNGLLLIRNILKICFTRHPTLVLNPSLTKNAYWRDGVLAWIGKFRGKKVFIFWRGWNPNNECLFTGWFGIRFFRHTFLKAHKHIVLNRYVREKLEFLDIRPQAILTSNTIVDDSYFEDEKSILGSKKIILFLTRIEKYKGIYETLKMFEQLKERKDVELHIAGTGCELDRVKEYVITHRINNVKFLGYVSGSKKKEVYKSAYCYVFPSYSEGMPNSVLEAMANGLPIVGTNVGAIGDFFENQKMGYVFEHPVSPHTLKDACLCLLNDPKLRNEISEFNKIYANEYFRASKTIKKLEKIFHE</sequence>
<organism evidence="3 4">
    <name type="scientific">Sphingobacterium chuzhouense</name>
    <dbReference type="NCBI Taxonomy" id="1742264"/>
    <lineage>
        <taxon>Bacteria</taxon>
        <taxon>Pseudomonadati</taxon>
        <taxon>Bacteroidota</taxon>
        <taxon>Sphingobacteriia</taxon>
        <taxon>Sphingobacteriales</taxon>
        <taxon>Sphingobacteriaceae</taxon>
        <taxon>Sphingobacterium</taxon>
    </lineage>
</organism>
<dbReference type="PANTHER" id="PTHR46401:SF2">
    <property type="entry name" value="GLYCOSYLTRANSFERASE WBBK-RELATED"/>
    <property type="match status" value="1"/>
</dbReference>
<evidence type="ECO:0000313" key="3">
    <source>
        <dbReference type="EMBL" id="MBD1423800.1"/>
    </source>
</evidence>
<dbReference type="Gene3D" id="3.40.50.2000">
    <property type="entry name" value="Glycogen Phosphorylase B"/>
    <property type="match status" value="2"/>
</dbReference>
<dbReference type="CDD" id="cd03801">
    <property type="entry name" value="GT4_PimA-like"/>
    <property type="match status" value="1"/>
</dbReference>
<evidence type="ECO:0000313" key="4">
    <source>
        <dbReference type="Proteomes" id="UP000651112"/>
    </source>
</evidence>
<gene>
    <name evidence="3" type="ORF">H8B21_19735</name>
</gene>
<comment type="caution">
    <text evidence="3">The sequence shown here is derived from an EMBL/GenBank/DDBJ whole genome shotgun (WGS) entry which is preliminary data.</text>
</comment>
<dbReference type="Proteomes" id="UP000651112">
    <property type="component" value="Unassembled WGS sequence"/>
</dbReference>
<accession>A0ABR7XXL4</accession>